<evidence type="ECO:0000313" key="7">
    <source>
        <dbReference type="EMBL" id="MBD8527144.1"/>
    </source>
</evidence>
<dbReference type="InterPro" id="IPR013249">
    <property type="entry name" value="RNA_pol_sigma70_r4_t2"/>
</dbReference>
<accession>A0AAW3ZRA8</accession>
<dbReference type="NCBIfam" id="TIGR02937">
    <property type="entry name" value="sigma70-ECF"/>
    <property type="match status" value="1"/>
</dbReference>
<gene>
    <name evidence="7" type="ORF">IFO71_15485</name>
</gene>
<dbReference type="InterPro" id="IPR039425">
    <property type="entry name" value="RNA_pol_sigma-70-like"/>
</dbReference>
<proteinExistence type="inferred from homology"/>
<sequence length="158" mass="17840">MSDPESAFAEMLQHNRAALSRLARHYAAPQDVPDLMQEIHLQLWRSFDRFEGRSERSTWVYRVALNTALSFRRQPTPLHQSLDSVAESADAGGALDEMQLLEAFLAGLDPVQRALLLLDLEGLSRGQVAEVLGLSENAVAVRMTRLRQRFEAQFLEHV</sequence>
<dbReference type="InterPro" id="IPR007627">
    <property type="entry name" value="RNA_pol_sigma70_r2"/>
</dbReference>
<dbReference type="Gene3D" id="1.10.10.10">
    <property type="entry name" value="Winged helix-like DNA-binding domain superfamily/Winged helix DNA-binding domain"/>
    <property type="match status" value="1"/>
</dbReference>
<comment type="caution">
    <text evidence="7">The sequence shown here is derived from an EMBL/GenBank/DDBJ whole genome shotgun (WGS) entry which is preliminary data.</text>
</comment>
<dbReference type="InterPro" id="IPR013325">
    <property type="entry name" value="RNA_pol_sigma_r2"/>
</dbReference>
<dbReference type="PANTHER" id="PTHR43133:SF45">
    <property type="entry name" value="RNA POLYMERASE ECF-TYPE SIGMA FACTOR"/>
    <property type="match status" value="1"/>
</dbReference>
<dbReference type="InterPro" id="IPR013324">
    <property type="entry name" value="RNA_pol_sigma_r3/r4-like"/>
</dbReference>
<evidence type="ECO:0000313" key="8">
    <source>
        <dbReference type="Proteomes" id="UP000613768"/>
    </source>
</evidence>
<dbReference type="GO" id="GO:0003677">
    <property type="term" value="F:DNA binding"/>
    <property type="evidence" value="ECO:0007669"/>
    <property type="project" value="InterPro"/>
</dbReference>
<evidence type="ECO:0000256" key="3">
    <source>
        <dbReference type="ARBA" id="ARBA00023082"/>
    </source>
</evidence>
<dbReference type="GO" id="GO:0016987">
    <property type="term" value="F:sigma factor activity"/>
    <property type="evidence" value="ECO:0007669"/>
    <property type="project" value="UniProtKB-KW"/>
</dbReference>
<dbReference type="SUPFAM" id="SSF88946">
    <property type="entry name" value="Sigma2 domain of RNA polymerase sigma factors"/>
    <property type="match status" value="1"/>
</dbReference>
<name>A0AAW3ZRA8_9GAMM</name>
<feature type="domain" description="RNA polymerase sigma-70 region 2" evidence="5">
    <location>
        <begin position="12"/>
        <end position="74"/>
    </location>
</feature>
<evidence type="ECO:0000256" key="2">
    <source>
        <dbReference type="ARBA" id="ARBA00023015"/>
    </source>
</evidence>
<evidence type="ECO:0000256" key="1">
    <source>
        <dbReference type="ARBA" id="ARBA00010641"/>
    </source>
</evidence>
<reference evidence="7 8" key="1">
    <citation type="submission" date="2020-09" db="EMBL/GenBank/DDBJ databases">
        <title>Pseudoxanthomonas sp. CAU 1598 isolated from sand of Yaerae Beach.</title>
        <authorList>
            <person name="Kim W."/>
        </authorList>
    </citation>
    <scope>NUCLEOTIDE SEQUENCE [LARGE SCALE GENOMIC DNA]</scope>
    <source>
        <strain evidence="7 8">CAU 1598</strain>
    </source>
</reference>
<dbReference type="GO" id="GO:0006352">
    <property type="term" value="P:DNA-templated transcription initiation"/>
    <property type="evidence" value="ECO:0007669"/>
    <property type="project" value="InterPro"/>
</dbReference>
<keyword evidence="3" id="KW-0731">Sigma factor</keyword>
<dbReference type="EMBL" id="JACYTR010000042">
    <property type="protein sequence ID" value="MBD8527144.1"/>
    <property type="molecule type" value="Genomic_DNA"/>
</dbReference>
<keyword evidence="4" id="KW-0804">Transcription</keyword>
<evidence type="ECO:0000256" key="4">
    <source>
        <dbReference type="ARBA" id="ARBA00023163"/>
    </source>
</evidence>
<evidence type="ECO:0000259" key="5">
    <source>
        <dbReference type="Pfam" id="PF04542"/>
    </source>
</evidence>
<keyword evidence="8" id="KW-1185">Reference proteome</keyword>
<dbReference type="RefSeq" id="WP_192030566.1">
    <property type="nucleotide sequence ID" value="NZ_JACYTR010000042.1"/>
</dbReference>
<feature type="domain" description="RNA polymerase sigma factor 70 region 4 type 2" evidence="6">
    <location>
        <begin position="99"/>
        <end position="149"/>
    </location>
</feature>
<dbReference type="Pfam" id="PF04542">
    <property type="entry name" value="Sigma70_r2"/>
    <property type="match status" value="1"/>
</dbReference>
<protein>
    <submittedName>
        <fullName evidence="7">Sigma-70 family RNA polymerase sigma factor</fullName>
    </submittedName>
</protein>
<dbReference type="InterPro" id="IPR036388">
    <property type="entry name" value="WH-like_DNA-bd_sf"/>
</dbReference>
<dbReference type="InterPro" id="IPR014284">
    <property type="entry name" value="RNA_pol_sigma-70_dom"/>
</dbReference>
<dbReference type="Gene3D" id="1.10.1740.10">
    <property type="match status" value="1"/>
</dbReference>
<dbReference type="Pfam" id="PF08281">
    <property type="entry name" value="Sigma70_r4_2"/>
    <property type="match status" value="1"/>
</dbReference>
<dbReference type="Proteomes" id="UP000613768">
    <property type="component" value="Unassembled WGS sequence"/>
</dbReference>
<dbReference type="AlphaFoldDB" id="A0AAW3ZRA8"/>
<keyword evidence="2" id="KW-0805">Transcription regulation</keyword>
<dbReference type="SUPFAM" id="SSF88659">
    <property type="entry name" value="Sigma3 and sigma4 domains of RNA polymerase sigma factors"/>
    <property type="match status" value="1"/>
</dbReference>
<organism evidence="7 8">
    <name type="scientific">Pseudomarimonas arenosa</name>
    <dbReference type="NCBI Taxonomy" id="2774145"/>
    <lineage>
        <taxon>Bacteria</taxon>
        <taxon>Pseudomonadati</taxon>
        <taxon>Pseudomonadota</taxon>
        <taxon>Gammaproteobacteria</taxon>
        <taxon>Lysobacterales</taxon>
        <taxon>Lysobacteraceae</taxon>
        <taxon>Pseudomarimonas</taxon>
    </lineage>
</organism>
<comment type="similarity">
    <text evidence="1">Belongs to the sigma-70 factor family. ECF subfamily.</text>
</comment>
<dbReference type="PANTHER" id="PTHR43133">
    <property type="entry name" value="RNA POLYMERASE ECF-TYPE SIGMA FACTO"/>
    <property type="match status" value="1"/>
</dbReference>
<evidence type="ECO:0000259" key="6">
    <source>
        <dbReference type="Pfam" id="PF08281"/>
    </source>
</evidence>